<evidence type="ECO:0000313" key="5">
    <source>
        <dbReference type="Proteomes" id="UP001609219"/>
    </source>
</evidence>
<comment type="caution">
    <text evidence="2">The sequence shown here is derived from an EMBL/GenBank/DDBJ whole genome shotgun (WGS) entry which is preliminary data.</text>
</comment>
<feature type="compositionally biased region" description="Basic and acidic residues" evidence="1">
    <location>
        <begin position="17"/>
        <end position="58"/>
    </location>
</feature>
<dbReference type="Proteomes" id="UP001609176">
    <property type="component" value="Unassembled WGS sequence"/>
</dbReference>
<gene>
    <name evidence="3" type="ORF">ACHIPV_27660</name>
    <name evidence="2" type="ORF">ACHIRB_08725</name>
</gene>
<dbReference type="RefSeq" id="WP_395126385.1">
    <property type="nucleotide sequence ID" value="NZ_JBIMSN010000033.1"/>
</dbReference>
<evidence type="ECO:0000256" key="1">
    <source>
        <dbReference type="SAM" id="MobiDB-lite"/>
    </source>
</evidence>
<evidence type="ECO:0000313" key="3">
    <source>
        <dbReference type="EMBL" id="MFH5245622.1"/>
    </source>
</evidence>
<dbReference type="Proteomes" id="UP001609219">
    <property type="component" value="Unassembled WGS sequence"/>
</dbReference>
<feature type="region of interest" description="Disordered" evidence="1">
    <location>
        <begin position="1"/>
        <end position="58"/>
    </location>
</feature>
<name>A0ABW7K1D0_9NOCA</name>
<reference evidence="4 5" key="1">
    <citation type="submission" date="2024-10" db="EMBL/GenBank/DDBJ databases">
        <authorList>
            <person name="Riesco R."/>
        </authorList>
    </citation>
    <scope>NUCLEOTIDE SEQUENCE [LARGE SCALE GENOMIC DNA]</scope>
    <source>
        <strain evidence="3 4">NCIMB 15448</strain>
        <strain evidence="2 5">NCIMB 15450</strain>
    </source>
</reference>
<protein>
    <submittedName>
        <fullName evidence="2">Uncharacterized protein</fullName>
    </submittedName>
</protein>
<evidence type="ECO:0000313" key="4">
    <source>
        <dbReference type="Proteomes" id="UP001609176"/>
    </source>
</evidence>
<sequence length="58" mass="6797">MTRDEQPDLDEVMVPTEHVHPDHREHAKESKHLDESELEARTQHERDLVGSPRSDQES</sequence>
<accession>A0ABW7K1D0</accession>
<organism evidence="2 5">
    <name type="scientific">Antrihabitans spumae</name>
    <dbReference type="NCBI Taxonomy" id="3373370"/>
    <lineage>
        <taxon>Bacteria</taxon>
        <taxon>Bacillati</taxon>
        <taxon>Actinomycetota</taxon>
        <taxon>Actinomycetes</taxon>
        <taxon>Mycobacteriales</taxon>
        <taxon>Nocardiaceae</taxon>
        <taxon>Antrihabitans</taxon>
    </lineage>
</organism>
<dbReference type="EMBL" id="JBIMSP010000087">
    <property type="protein sequence ID" value="MFH5245622.1"/>
    <property type="molecule type" value="Genomic_DNA"/>
</dbReference>
<proteinExistence type="predicted"/>
<keyword evidence="5" id="KW-1185">Reference proteome</keyword>
<evidence type="ECO:0000313" key="2">
    <source>
        <dbReference type="EMBL" id="MFH5228655.1"/>
    </source>
</evidence>
<dbReference type="EMBL" id="JBIMSN010000033">
    <property type="protein sequence ID" value="MFH5228655.1"/>
    <property type="molecule type" value="Genomic_DNA"/>
</dbReference>